<feature type="domain" description="DUF4396" evidence="3">
    <location>
        <begin position="97"/>
        <end position="237"/>
    </location>
</feature>
<keyword evidence="5" id="KW-1185">Reference proteome</keyword>
<keyword evidence="2" id="KW-0812">Transmembrane</keyword>
<sequence length="240" mass="27472">MLSLLSILFIIISVIQFFVILIDIVKSPQKMFIMNIVWPLTGLYFPILGIIGYYSLGKTNNDSHSHHSHSHHSHSHHSHSHHSHSHHSHSHHSKPFWQSVTISTTHCSAGCSLGNLIGAPIIFLFGITFFNNELATTLITEFILAYIFGLLFQYFHMEIKHDHPFADLMDAIKADTLSLIAFEIGMFGFMIIMHFAINNALLQPNKLEYWFLMQIAMLIGFITSYPINWYLVKKGIKHAM</sequence>
<reference evidence="4 5" key="1">
    <citation type="submission" date="2020-10" db="EMBL/GenBank/DDBJ databases">
        <title>Closed genome sequences of Staphylococcus lloydii sp. nov. and Staphylococcus durrellii sp. nov. Isolated from Captive Fruit Bats (Pteropus livingstonii).</title>
        <authorList>
            <person name="Fountain K."/>
        </authorList>
    </citation>
    <scope>NUCLEOTIDE SEQUENCE [LARGE SCALE GENOMIC DNA]</scope>
    <source>
        <strain evidence="4 5">23_2_7_LY</strain>
    </source>
</reference>
<keyword evidence="2" id="KW-0472">Membrane</keyword>
<feature type="transmembrane region" description="Helical" evidence="2">
    <location>
        <begin position="37"/>
        <end position="56"/>
    </location>
</feature>
<name>A0A7T1AY99_9STAP</name>
<feature type="compositionally biased region" description="Basic residues" evidence="1">
    <location>
        <begin position="66"/>
        <end position="93"/>
    </location>
</feature>
<organism evidence="4 5">
    <name type="scientific">Staphylococcus lloydii</name>
    <dbReference type="NCBI Taxonomy" id="2781774"/>
    <lineage>
        <taxon>Bacteria</taxon>
        <taxon>Bacillati</taxon>
        <taxon>Bacillota</taxon>
        <taxon>Bacilli</taxon>
        <taxon>Bacillales</taxon>
        <taxon>Staphylococcaceae</taxon>
        <taxon>Staphylococcus</taxon>
    </lineage>
</organism>
<dbReference type="Pfam" id="PF14342">
    <property type="entry name" value="DUF4396"/>
    <property type="match status" value="1"/>
</dbReference>
<dbReference type="KEGG" id="sllo:ISP08_08260"/>
<dbReference type="AlphaFoldDB" id="A0A7T1AY99"/>
<evidence type="ECO:0000313" key="4">
    <source>
        <dbReference type="EMBL" id="QPM74339.1"/>
    </source>
</evidence>
<evidence type="ECO:0000256" key="1">
    <source>
        <dbReference type="SAM" id="MobiDB-lite"/>
    </source>
</evidence>
<gene>
    <name evidence="4" type="ORF">ISP08_08260</name>
</gene>
<feature type="transmembrane region" description="Helical" evidence="2">
    <location>
        <begin position="209"/>
        <end position="232"/>
    </location>
</feature>
<feature type="transmembrane region" description="Helical" evidence="2">
    <location>
        <begin position="134"/>
        <end position="155"/>
    </location>
</feature>
<dbReference type="RefSeq" id="WP_195718304.1">
    <property type="nucleotide sequence ID" value="NZ_CP064056.1"/>
</dbReference>
<protein>
    <submittedName>
        <fullName evidence="4">DUF4396 domain-containing protein</fullName>
    </submittedName>
</protein>
<evidence type="ECO:0000313" key="5">
    <source>
        <dbReference type="Proteomes" id="UP000594455"/>
    </source>
</evidence>
<evidence type="ECO:0000259" key="3">
    <source>
        <dbReference type="Pfam" id="PF14342"/>
    </source>
</evidence>
<feature type="transmembrane region" description="Helical" evidence="2">
    <location>
        <begin position="6"/>
        <end position="25"/>
    </location>
</feature>
<dbReference type="InterPro" id="IPR025509">
    <property type="entry name" value="DUF4396"/>
</dbReference>
<feature type="transmembrane region" description="Helical" evidence="2">
    <location>
        <begin position="176"/>
        <end position="197"/>
    </location>
</feature>
<keyword evidence="2" id="KW-1133">Transmembrane helix</keyword>
<evidence type="ECO:0000256" key="2">
    <source>
        <dbReference type="SAM" id="Phobius"/>
    </source>
</evidence>
<dbReference type="Proteomes" id="UP000594455">
    <property type="component" value="Chromosome"/>
</dbReference>
<dbReference type="EMBL" id="CP064056">
    <property type="protein sequence ID" value="QPM74339.1"/>
    <property type="molecule type" value="Genomic_DNA"/>
</dbReference>
<proteinExistence type="predicted"/>
<accession>A0A7T1AY99</accession>
<feature type="region of interest" description="Disordered" evidence="1">
    <location>
        <begin position="63"/>
        <end position="93"/>
    </location>
</feature>